<name>A0A6J4PJ22_9CYAN</name>
<proteinExistence type="predicted"/>
<dbReference type="EMBL" id="CADCTY010002329">
    <property type="protein sequence ID" value="CAA9417345.1"/>
    <property type="molecule type" value="Genomic_DNA"/>
</dbReference>
<protein>
    <submittedName>
        <fullName evidence="1">Uncharacterized protein</fullName>
    </submittedName>
</protein>
<organism evidence="1">
    <name type="scientific">uncultured Leptolyngbya sp</name>
    <dbReference type="NCBI Taxonomy" id="332963"/>
    <lineage>
        <taxon>Bacteria</taxon>
        <taxon>Bacillati</taxon>
        <taxon>Cyanobacteriota</taxon>
        <taxon>Cyanophyceae</taxon>
        <taxon>Leptolyngbyales</taxon>
        <taxon>Leptolyngbyaceae</taxon>
        <taxon>Leptolyngbya group</taxon>
        <taxon>Leptolyngbya</taxon>
        <taxon>environmental samples</taxon>
    </lineage>
</organism>
<gene>
    <name evidence="1" type="ORF">AVDCRST_MAG94-6770</name>
</gene>
<evidence type="ECO:0000313" key="1">
    <source>
        <dbReference type="EMBL" id="CAA9417345.1"/>
    </source>
</evidence>
<dbReference type="AlphaFoldDB" id="A0A6J4PJ22"/>
<sequence length="77" mass="8988">MLLSRSLVIVNIIAIIWSKIVRYIEGEHKVGQCGCSIFQRRQKMAESMPLPKLTVLEHKITIRFRGYSRELQENSKD</sequence>
<reference evidence="1" key="1">
    <citation type="submission" date="2020-02" db="EMBL/GenBank/DDBJ databases">
        <authorList>
            <person name="Meier V. D."/>
        </authorList>
    </citation>
    <scope>NUCLEOTIDE SEQUENCE</scope>
    <source>
        <strain evidence="1">AVDCRST_MAG94</strain>
    </source>
</reference>
<accession>A0A6J4PJ22</accession>